<gene>
    <name evidence="9" type="ORF">HJC23_009525</name>
</gene>
<feature type="region of interest" description="Disordered" evidence="8">
    <location>
        <begin position="289"/>
        <end position="308"/>
    </location>
</feature>
<keyword evidence="2" id="KW-0813">Transport</keyword>
<dbReference type="InterPro" id="IPR025574">
    <property type="entry name" value="Nucleoporin_FG_rpt"/>
</dbReference>
<keyword evidence="7" id="KW-0539">Nucleus</keyword>
<evidence type="ECO:0000256" key="4">
    <source>
        <dbReference type="ARBA" id="ARBA00022927"/>
    </source>
</evidence>
<feature type="compositionally biased region" description="Basic residues" evidence="8">
    <location>
        <begin position="664"/>
        <end position="677"/>
    </location>
</feature>
<protein>
    <recommendedName>
        <fullName evidence="11">Nucleoporin Nup54 alpha-helical domain-containing protein</fullName>
    </recommendedName>
</protein>
<feature type="compositionally biased region" description="Polar residues" evidence="8">
    <location>
        <begin position="564"/>
        <end position="578"/>
    </location>
</feature>
<dbReference type="Pfam" id="PF13634">
    <property type="entry name" value="Nucleoporin_FG"/>
    <property type="match status" value="2"/>
</dbReference>
<dbReference type="EMBL" id="JABMIG020000072">
    <property type="protein sequence ID" value="KAL3795352.1"/>
    <property type="molecule type" value="Genomic_DNA"/>
</dbReference>
<evidence type="ECO:0000256" key="7">
    <source>
        <dbReference type="ARBA" id="ARBA00023242"/>
    </source>
</evidence>
<dbReference type="GO" id="GO:0051028">
    <property type="term" value="P:mRNA transport"/>
    <property type="evidence" value="ECO:0007669"/>
    <property type="project" value="UniProtKB-KW"/>
</dbReference>
<feature type="region of interest" description="Disordered" evidence="8">
    <location>
        <begin position="634"/>
        <end position="677"/>
    </location>
</feature>
<evidence type="ECO:0000256" key="6">
    <source>
        <dbReference type="ARBA" id="ARBA00023132"/>
    </source>
</evidence>
<proteinExistence type="predicted"/>
<feature type="region of interest" description="Disordered" evidence="8">
    <location>
        <begin position="535"/>
        <end position="578"/>
    </location>
</feature>
<evidence type="ECO:0008006" key="11">
    <source>
        <dbReference type="Google" id="ProtNLM"/>
    </source>
</evidence>
<dbReference type="Proteomes" id="UP001516023">
    <property type="component" value="Unassembled WGS sequence"/>
</dbReference>
<keyword evidence="6" id="KW-0906">Nuclear pore complex</keyword>
<dbReference type="PANTHER" id="PTHR13437">
    <property type="entry name" value="NUCLEOPORIN P58/P45 NUCLEOPORIN-LIKE PROTEIN 1"/>
    <property type="match status" value="1"/>
</dbReference>
<evidence type="ECO:0000256" key="3">
    <source>
        <dbReference type="ARBA" id="ARBA00022816"/>
    </source>
</evidence>
<evidence type="ECO:0000313" key="10">
    <source>
        <dbReference type="Proteomes" id="UP001516023"/>
    </source>
</evidence>
<evidence type="ECO:0000313" key="9">
    <source>
        <dbReference type="EMBL" id="KAL3795352.1"/>
    </source>
</evidence>
<accession>A0ABD3Q5Q2</accession>
<comment type="caution">
    <text evidence="9">The sequence shown here is derived from an EMBL/GenBank/DDBJ whole genome shotgun (WGS) entry which is preliminary data.</text>
</comment>
<feature type="compositionally biased region" description="Low complexity" evidence="8">
    <location>
        <begin position="637"/>
        <end position="663"/>
    </location>
</feature>
<evidence type="ECO:0000256" key="8">
    <source>
        <dbReference type="SAM" id="MobiDB-lite"/>
    </source>
</evidence>
<evidence type="ECO:0000256" key="2">
    <source>
        <dbReference type="ARBA" id="ARBA00022448"/>
    </source>
</evidence>
<keyword evidence="5" id="KW-0811">Translocation</keyword>
<keyword evidence="4" id="KW-0653">Protein transport</keyword>
<dbReference type="InterPro" id="IPR024882">
    <property type="entry name" value="NUP58/p45/49"/>
</dbReference>
<dbReference type="GO" id="GO:0005643">
    <property type="term" value="C:nuclear pore"/>
    <property type="evidence" value="ECO:0007669"/>
    <property type="project" value="UniProtKB-SubCell"/>
</dbReference>
<feature type="compositionally biased region" description="Low complexity" evidence="8">
    <location>
        <begin position="19"/>
        <end position="50"/>
    </location>
</feature>
<dbReference type="AlphaFoldDB" id="A0ABD3Q5Q2"/>
<dbReference type="GO" id="GO:0015031">
    <property type="term" value="P:protein transport"/>
    <property type="evidence" value="ECO:0007669"/>
    <property type="project" value="UniProtKB-KW"/>
</dbReference>
<feature type="region of interest" description="Disordered" evidence="8">
    <location>
        <begin position="13"/>
        <end position="74"/>
    </location>
</feature>
<organism evidence="9 10">
    <name type="scientific">Cyclotella cryptica</name>
    <dbReference type="NCBI Taxonomy" id="29204"/>
    <lineage>
        <taxon>Eukaryota</taxon>
        <taxon>Sar</taxon>
        <taxon>Stramenopiles</taxon>
        <taxon>Ochrophyta</taxon>
        <taxon>Bacillariophyta</taxon>
        <taxon>Coscinodiscophyceae</taxon>
        <taxon>Thalassiosirophycidae</taxon>
        <taxon>Stephanodiscales</taxon>
        <taxon>Stephanodiscaceae</taxon>
        <taxon>Cyclotella</taxon>
    </lineage>
</organism>
<dbReference type="PANTHER" id="PTHR13437:SF2">
    <property type="entry name" value="NUCLEOPORIN P58_P45"/>
    <property type="match status" value="1"/>
</dbReference>
<dbReference type="Gene3D" id="6.10.140.1350">
    <property type="match status" value="1"/>
</dbReference>
<keyword evidence="3" id="KW-0509">mRNA transport</keyword>
<feature type="compositionally biased region" description="Low complexity" evidence="8">
    <location>
        <begin position="58"/>
        <end position="70"/>
    </location>
</feature>
<name>A0ABD3Q5Q2_9STRA</name>
<feature type="region of interest" description="Disordered" evidence="8">
    <location>
        <begin position="121"/>
        <end position="147"/>
    </location>
</feature>
<feature type="compositionally biased region" description="Low complexity" evidence="8">
    <location>
        <begin position="289"/>
        <end position="298"/>
    </location>
</feature>
<sequence>MAFSFGTTPAPATGGFSFGGTPAPSTAAPAGGLFGAPAPSTTTTAAPSTSLFGAPAQSTSSTSGGLFGSTPAPSGGLFGAPAPSGGLFGSAPAPSGGLFGSAPAPSGGLFGSFAPAPSGGLFGAAPSTPFGTQQQQQQQQYTAPLSGNTPYSQLPPHLKNAIDDIYRHIMSHRRTLLAVKSMTPSLLTDSTPNVSAESNLQSAAADIAAGSPTKKTKNSNLAHQLQDLHRTIQEVAVQTKENIDDSAKLKQVAGEAVATAKMHGLWPVEMVAARRNVVLSSLRRKVEGAGATSSSLAGSGQGGKSTTLSNMPEMDVLALQHIMDVRAASVDRKENIPSPYYWEVIHKMEKRAKDVSDGLQEINVKLAGMEGAHRSGISASGIGEYHTNECTPSLVLFEEGQMSFPARCAKLARIQNDQFLRIASNVARTHEELELIKMRHRRMCEAQRGIGQYDDPFFRADVEEMRKERELQQRIIEERLSANAASAPIAATPAPSGGLFGSTTSAPASGGLFGSTAPAPSGGLFGSTAPAPSAGLFGSTTPAPASGSLFGTPAPTPSTGGLFGSSTPAAPAPSTGSLFGSTTPAPASGGLFGTPAPAPSASGGLFGSTPAPSTAAPATGGLFGALAPTPTGGGLFGNPAPAGQAAPGTSLFAAPTTPASTLAPRKKPGSRSGGRRR</sequence>
<reference evidence="9 10" key="1">
    <citation type="journal article" date="2020" name="G3 (Bethesda)">
        <title>Improved Reference Genome for Cyclotella cryptica CCMP332, a Model for Cell Wall Morphogenesis, Salinity Adaptation, and Lipid Production in Diatoms (Bacillariophyta).</title>
        <authorList>
            <person name="Roberts W.R."/>
            <person name="Downey K.M."/>
            <person name="Ruck E.C."/>
            <person name="Traller J.C."/>
            <person name="Alverson A.J."/>
        </authorList>
    </citation>
    <scope>NUCLEOTIDE SEQUENCE [LARGE SCALE GENOMIC DNA]</scope>
    <source>
        <strain evidence="9 10">CCMP332</strain>
    </source>
</reference>
<comment type="subcellular location">
    <subcellularLocation>
        <location evidence="1">Nucleus</location>
        <location evidence="1">Nuclear pore complex</location>
    </subcellularLocation>
</comment>
<keyword evidence="10" id="KW-1185">Reference proteome</keyword>
<evidence type="ECO:0000256" key="5">
    <source>
        <dbReference type="ARBA" id="ARBA00023010"/>
    </source>
</evidence>
<evidence type="ECO:0000256" key="1">
    <source>
        <dbReference type="ARBA" id="ARBA00004567"/>
    </source>
</evidence>